<evidence type="ECO:0000256" key="8">
    <source>
        <dbReference type="ARBA" id="ARBA00022989"/>
    </source>
</evidence>
<feature type="transmembrane region" description="Helical" evidence="12">
    <location>
        <begin position="128"/>
        <end position="150"/>
    </location>
</feature>
<feature type="transmembrane region" description="Helical" evidence="12">
    <location>
        <begin position="228"/>
        <end position="249"/>
    </location>
</feature>
<keyword evidence="8 12" id="KW-1133">Transmembrane helix</keyword>
<proteinExistence type="inferred from homology"/>
<keyword evidence="10" id="KW-0961">Cell wall biogenesis/degradation</keyword>
<dbReference type="Pfam" id="PF12271">
    <property type="entry name" value="Chs7"/>
    <property type="match status" value="1"/>
</dbReference>
<feature type="transmembrane region" description="Helical" evidence="12">
    <location>
        <begin position="94"/>
        <end position="122"/>
    </location>
</feature>
<dbReference type="PANTHER" id="PTHR35329:SF2">
    <property type="entry name" value="CHITIN SYNTHASE EXPORT CHAPERONE"/>
    <property type="match status" value="1"/>
</dbReference>
<feature type="region of interest" description="Disordered" evidence="11">
    <location>
        <begin position="288"/>
        <end position="307"/>
    </location>
</feature>
<dbReference type="InterPro" id="IPR022057">
    <property type="entry name" value="Chs7"/>
</dbReference>
<dbReference type="PANTHER" id="PTHR35329">
    <property type="entry name" value="CHITIN SYNTHASE EXPORT CHAPERONE"/>
    <property type="match status" value="1"/>
</dbReference>
<reference evidence="13 14" key="1">
    <citation type="submission" date="2023-03" db="EMBL/GenBank/DDBJ databases">
        <title>Mating type loci evolution in Malassezia.</title>
        <authorList>
            <person name="Coelho M.A."/>
        </authorList>
    </citation>
    <scope>NUCLEOTIDE SEQUENCE [LARGE SCALE GENOMIC DNA]</scope>
    <source>
        <strain evidence="13 14">CBS 13387</strain>
    </source>
</reference>
<feature type="transmembrane region" description="Helical" evidence="12">
    <location>
        <begin position="29"/>
        <end position="53"/>
    </location>
</feature>
<gene>
    <name evidence="13" type="primary">CHS7</name>
    <name evidence="13" type="ORF">MARU1_002601</name>
</gene>
<feature type="region of interest" description="Disordered" evidence="11">
    <location>
        <begin position="314"/>
        <end position="336"/>
    </location>
</feature>
<feature type="compositionally biased region" description="Polar residues" evidence="11">
    <location>
        <begin position="288"/>
        <end position="301"/>
    </location>
</feature>
<evidence type="ECO:0000256" key="3">
    <source>
        <dbReference type="ARBA" id="ARBA00018354"/>
    </source>
</evidence>
<dbReference type="AlphaFoldDB" id="A0AAJ5Z0B3"/>
<feature type="transmembrane region" description="Helical" evidence="12">
    <location>
        <begin position="162"/>
        <end position="187"/>
    </location>
</feature>
<keyword evidence="7" id="KW-0653">Protein transport</keyword>
<accession>A0AAJ5Z0B3</accession>
<evidence type="ECO:0000256" key="2">
    <source>
        <dbReference type="ARBA" id="ARBA00009274"/>
    </source>
</evidence>
<keyword evidence="6" id="KW-0256">Endoplasmic reticulum</keyword>
<dbReference type="GO" id="GO:0071555">
    <property type="term" value="P:cell wall organization"/>
    <property type="evidence" value="ECO:0007669"/>
    <property type="project" value="UniProtKB-KW"/>
</dbReference>
<keyword evidence="9 12" id="KW-0472">Membrane</keyword>
<dbReference type="GO" id="GO:0005789">
    <property type="term" value="C:endoplasmic reticulum membrane"/>
    <property type="evidence" value="ECO:0007669"/>
    <property type="project" value="UniProtKB-SubCell"/>
</dbReference>
<evidence type="ECO:0000256" key="11">
    <source>
        <dbReference type="SAM" id="MobiDB-lite"/>
    </source>
</evidence>
<dbReference type="GO" id="GO:0015031">
    <property type="term" value="P:protein transport"/>
    <property type="evidence" value="ECO:0007669"/>
    <property type="project" value="UniProtKB-KW"/>
</dbReference>
<evidence type="ECO:0000256" key="9">
    <source>
        <dbReference type="ARBA" id="ARBA00023136"/>
    </source>
</evidence>
<evidence type="ECO:0000256" key="1">
    <source>
        <dbReference type="ARBA" id="ARBA00004477"/>
    </source>
</evidence>
<comment type="subcellular location">
    <subcellularLocation>
        <location evidence="1">Endoplasmic reticulum membrane</location>
        <topology evidence="1">Multi-pass membrane protein</topology>
    </subcellularLocation>
</comment>
<evidence type="ECO:0000256" key="7">
    <source>
        <dbReference type="ARBA" id="ARBA00022927"/>
    </source>
</evidence>
<comment type="similarity">
    <text evidence="2">Belongs to the CHS7 family.</text>
</comment>
<dbReference type="GO" id="GO:0051082">
    <property type="term" value="F:unfolded protein binding"/>
    <property type="evidence" value="ECO:0007669"/>
    <property type="project" value="TreeGrafter"/>
</dbReference>
<evidence type="ECO:0000256" key="5">
    <source>
        <dbReference type="ARBA" id="ARBA00022692"/>
    </source>
</evidence>
<sequence>MVSCPLLGPDGIGKAPQCYARNIDINNTIIFEPATCLIHMAAIIMTAIMLWHVHSKYTAVGRKEMLVFLYAYGVSEFLVMFLDSAVIPTHIKAYLWFTAIYIGLKTALFWALMLIGFVGFQFAEDGTLVSLLMLCISSVVIWVISFAVSAKTFLGGIKGEGGLWFFEFVFPIIMVLIYVVSQVILVIRTLDELWPINDIALGCLSFVAGLVLQYGFNNQICENVKHYIDGTFFGTLCTLFAVMMMYKFWDSITKEDLEFSVGSRHANWDAKDPSMGMDYDSSIQSRTNSRMFDNSRTPSPQDQKEAMQAGFAPGMTRNSSEIEPESDHYFPDPNPVHSTFSDSTLETLSKAYGCVEDASMPAQKASLFELDSAMKGQFTLSLRDAQDFLRARLGCAESMQAYMHAIETQALLDYTAPLPCGTTFAESLIFAVEREILQWLRQTVHVPSHDSLSSGRKIFVHNVDDRDCTVIELRRAPASLLWQVDDAFSRLAVHCVARTFQCPSFSRDVPSPSGEMSRMTWILHPNPLLRSVPTRRLTMRRPHHRRNSSTSTTASAASVMTTGNEGPGPLTLGMLQHAVAGIDTPPSTEHELTDSTGEMTDDDSVVFASESEF</sequence>
<keyword evidence="4" id="KW-0813">Transport</keyword>
<dbReference type="EMBL" id="CP119920">
    <property type="protein sequence ID" value="WFD16560.1"/>
    <property type="molecule type" value="Genomic_DNA"/>
</dbReference>
<name>A0AAJ5Z0B3_9BASI</name>
<feature type="transmembrane region" description="Helical" evidence="12">
    <location>
        <begin position="65"/>
        <end position="82"/>
    </location>
</feature>
<feature type="region of interest" description="Disordered" evidence="11">
    <location>
        <begin position="584"/>
        <end position="603"/>
    </location>
</feature>
<evidence type="ECO:0000313" key="14">
    <source>
        <dbReference type="Proteomes" id="UP001217582"/>
    </source>
</evidence>
<dbReference type="Proteomes" id="UP001217582">
    <property type="component" value="Chromosome 5"/>
</dbReference>
<dbReference type="GO" id="GO:0006457">
    <property type="term" value="P:protein folding"/>
    <property type="evidence" value="ECO:0007669"/>
    <property type="project" value="TreeGrafter"/>
</dbReference>
<evidence type="ECO:0000256" key="12">
    <source>
        <dbReference type="SAM" id="Phobius"/>
    </source>
</evidence>
<evidence type="ECO:0000256" key="10">
    <source>
        <dbReference type="ARBA" id="ARBA00023316"/>
    </source>
</evidence>
<feature type="transmembrane region" description="Helical" evidence="12">
    <location>
        <begin position="199"/>
        <end position="216"/>
    </location>
</feature>
<keyword evidence="14" id="KW-1185">Reference proteome</keyword>
<feature type="region of interest" description="Disordered" evidence="11">
    <location>
        <begin position="540"/>
        <end position="565"/>
    </location>
</feature>
<keyword evidence="5 12" id="KW-0812">Transmembrane</keyword>
<organism evidence="13 14">
    <name type="scientific">Malassezia arunalokei</name>
    <dbReference type="NCBI Taxonomy" id="1514897"/>
    <lineage>
        <taxon>Eukaryota</taxon>
        <taxon>Fungi</taxon>
        <taxon>Dikarya</taxon>
        <taxon>Basidiomycota</taxon>
        <taxon>Ustilaginomycotina</taxon>
        <taxon>Malasseziomycetes</taxon>
        <taxon>Malasseziales</taxon>
        <taxon>Malasseziaceae</taxon>
        <taxon>Malassezia</taxon>
    </lineage>
</organism>
<evidence type="ECO:0000256" key="6">
    <source>
        <dbReference type="ARBA" id="ARBA00022824"/>
    </source>
</evidence>
<protein>
    <recommendedName>
        <fullName evidence="3">Chitin synthase export chaperone</fullName>
    </recommendedName>
</protein>
<evidence type="ECO:0000256" key="4">
    <source>
        <dbReference type="ARBA" id="ARBA00022448"/>
    </source>
</evidence>
<feature type="compositionally biased region" description="Low complexity" evidence="11">
    <location>
        <begin position="548"/>
        <end position="558"/>
    </location>
</feature>
<evidence type="ECO:0000313" key="13">
    <source>
        <dbReference type="EMBL" id="WFD16560.1"/>
    </source>
</evidence>